<evidence type="ECO:0000256" key="2">
    <source>
        <dbReference type="ARBA" id="ARBA00022801"/>
    </source>
</evidence>
<dbReference type="InterPro" id="IPR003833">
    <property type="entry name" value="CT_C_D"/>
</dbReference>
<accession>A0A1W2H754</accession>
<dbReference type="EMBL" id="LT838813">
    <property type="protein sequence ID" value="SMD44584.1"/>
    <property type="molecule type" value="Genomic_DNA"/>
</dbReference>
<dbReference type="AlphaFoldDB" id="A0A1W2H754"/>
<evidence type="ECO:0000256" key="3">
    <source>
        <dbReference type="ARBA" id="ARBA00022840"/>
    </source>
</evidence>
<sequence length="236" mass="27194">MHLKVFRIHSKLIELVWPNEINELILKEQLFVKNFLLQEYGEGIREIRMGFNTLSLKLKLDISPSDCLDLLEEIHQLPMDDVTFDFKKWTIPVCYGESYGKDLEKISKLHQLKPEEVIEIHSDPVYLLHFYGFLPGFMYLGGLDPRLHTPRKDLPERLIQAGTVAIGGRQTGIYPMESPGGWYAIGKCPIKLFDINNNLKNLPSLGDRIKFKAISPSEFESIRQESMAGKFTFTHD</sequence>
<dbReference type="GO" id="GO:0005524">
    <property type="term" value="F:ATP binding"/>
    <property type="evidence" value="ECO:0007669"/>
    <property type="project" value="UniProtKB-KW"/>
</dbReference>
<dbReference type="OrthoDB" id="9778567at2"/>
<gene>
    <name evidence="5" type="ORF">SAMN00777080_3208</name>
</gene>
<dbReference type="InterPro" id="IPR029000">
    <property type="entry name" value="Cyclophilin-like_dom_sf"/>
</dbReference>
<protein>
    <submittedName>
        <fullName evidence="5">Sensor histidine kinase inhibitor, KipI family</fullName>
    </submittedName>
</protein>
<organism evidence="5 6">
    <name type="scientific">Aquiflexum balticum DSM 16537</name>
    <dbReference type="NCBI Taxonomy" id="758820"/>
    <lineage>
        <taxon>Bacteria</taxon>
        <taxon>Pseudomonadati</taxon>
        <taxon>Bacteroidota</taxon>
        <taxon>Cytophagia</taxon>
        <taxon>Cytophagales</taxon>
        <taxon>Cyclobacteriaceae</taxon>
        <taxon>Aquiflexum</taxon>
    </lineage>
</organism>
<feature type="domain" description="Carboxyltransferase" evidence="4">
    <location>
        <begin position="6"/>
        <end position="206"/>
    </location>
</feature>
<dbReference type="InterPro" id="IPR010016">
    <property type="entry name" value="PxpB"/>
</dbReference>
<dbReference type="Pfam" id="PF02682">
    <property type="entry name" value="CT_C_D"/>
    <property type="match status" value="1"/>
</dbReference>
<dbReference type="GO" id="GO:0016787">
    <property type="term" value="F:hydrolase activity"/>
    <property type="evidence" value="ECO:0007669"/>
    <property type="project" value="UniProtKB-KW"/>
</dbReference>
<dbReference type="PANTHER" id="PTHR34698">
    <property type="entry name" value="5-OXOPROLINASE SUBUNIT B"/>
    <property type="match status" value="1"/>
</dbReference>
<evidence type="ECO:0000256" key="1">
    <source>
        <dbReference type="ARBA" id="ARBA00022741"/>
    </source>
</evidence>
<dbReference type="NCBIfam" id="TIGR00370">
    <property type="entry name" value="5-oxoprolinase subunit PxpB"/>
    <property type="match status" value="1"/>
</dbReference>
<keyword evidence="2" id="KW-0378">Hydrolase</keyword>
<dbReference type="Proteomes" id="UP000192333">
    <property type="component" value="Chromosome I"/>
</dbReference>
<dbReference type="Gene3D" id="2.40.100.10">
    <property type="entry name" value="Cyclophilin-like"/>
    <property type="match status" value="1"/>
</dbReference>
<dbReference type="RefSeq" id="WP_084121382.1">
    <property type="nucleotide sequence ID" value="NZ_LT838813.1"/>
</dbReference>
<keyword evidence="3" id="KW-0067">ATP-binding</keyword>
<dbReference type="STRING" id="758820.SAMN00777080_3208"/>
<evidence type="ECO:0000313" key="6">
    <source>
        <dbReference type="Proteomes" id="UP000192333"/>
    </source>
</evidence>
<dbReference type="SUPFAM" id="SSF50891">
    <property type="entry name" value="Cyclophilin-like"/>
    <property type="match status" value="1"/>
</dbReference>
<keyword evidence="1" id="KW-0547">Nucleotide-binding</keyword>
<keyword evidence="6" id="KW-1185">Reference proteome</keyword>
<evidence type="ECO:0000313" key="5">
    <source>
        <dbReference type="EMBL" id="SMD44584.1"/>
    </source>
</evidence>
<proteinExistence type="predicted"/>
<name>A0A1W2H754_9BACT</name>
<dbReference type="PANTHER" id="PTHR34698:SF2">
    <property type="entry name" value="5-OXOPROLINASE SUBUNIT B"/>
    <property type="match status" value="1"/>
</dbReference>
<reference evidence="6" key="1">
    <citation type="submission" date="2017-04" db="EMBL/GenBank/DDBJ databases">
        <authorList>
            <person name="Varghese N."/>
            <person name="Submissions S."/>
        </authorList>
    </citation>
    <scope>NUCLEOTIDE SEQUENCE [LARGE SCALE GENOMIC DNA]</scope>
    <source>
        <strain evidence="6">DSM 16537</strain>
    </source>
</reference>
<evidence type="ECO:0000259" key="4">
    <source>
        <dbReference type="SMART" id="SM00796"/>
    </source>
</evidence>
<dbReference type="SMART" id="SM00796">
    <property type="entry name" value="AHS1"/>
    <property type="match status" value="1"/>
</dbReference>